<protein>
    <recommendedName>
        <fullName evidence="4">Transglutaminase-like superfamily protein</fullName>
    </recommendedName>
</protein>
<reference evidence="2" key="1">
    <citation type="submission" date="2022-10" db="EMBL/GenBank/DDBJ databases">
        <title>Comparative genomics and taxonomic characterization of three novel marine species of genus Reichenbachiella exhibiting antioxidant and polysaccharide degradation activities.</title>
        <authorList>
            <person name="Muhammad N."/>
            <person name="Lee Y.-J."/>
            <person name="Ko J."/>
            <person name="Kim S.-G."/>
        </authorList>
    </citation>
    <scope>NUCLEOTIDE SEQUENCE</scope>
    <source>
        <strain evidence="2">Wsw4-B4</strain>
    </source>
</reference>
<evidence type="ECO:0000256" key="1">
    <source>
        <dbReference type="SAM" id="SignalP"/>
    </source>
</evidence>
<organism evidence="2 3">
    <name type="scientific">Reichenbachiella carrageenanivorans</name>
    <dbReference type="NCBI Taxonomy" id="2979869"/>
    <lineage>
        <taxon>Bacteria</taxon>
        <taxon>Pseudomonadati</taxon>
        <taxon>Bacteroidota</taxon>
        <taxon>Cytophagia</taxon>
        <taxon>Cytophagales</taxon>
        <taxon>Reichenbachiellaceae</taxon>
        <taxon>Reichenbachiella</taxon>
    </lineage>
</organism>
<keyword evidence="1" id="KW-0732">Signal</keyword>
<sequence length="365" mass="42634">MKKTLYSAILALFLCIHGLAQSNDHQMIYKNAFAQLDSMALKMKPYNFKDAVFITENAFHFDTLNSVWFDSQIEHLATLSRSLTLKLGGDDYPDKSTMELAGKIFYAMTQRTTWMKSHTDTVYFDPYTYNFDDIWGEQDWSQMFVSKLLKTHKGNCHSLPYLYKIIAEELNVPAYMAFAPNHIFIKQYFQQNGWYNTELTNASFPSDAWLLVSGYTHVDAVKNSIYLDTLGNQESLAQCYVDLAKGFERLFPTQISFREKCIDRALEIHPKNINALLMKAEICMQQFQYEIKLRGYEPDGWAHDDEMSKLFAALNLQYAYLHRLGYRQMPKDMYLDWLGKLETEKEKYINQKISNEFKAIQTPSK</sequence>
<gene>
    <name evidence="2" type="ORF">N7E81_07175</name>
</gene>
<evidence type="ECO:0000313" key="3">
    <source>
        <dbReference type="Proteomes" id="UP001062165"/>
    </source>
</evidence>
<dbReference type="Proteomes" id="UP001062165">
    <property type="component" value="Chromosome"/>
</dbReference>
<accession>A0ABY6D5L1</accession>
<feature type="signal peptide" evidence="1">
    <location>
        <begin position="1"/>
        <end position="22"/>
    </location>
</feature>
<proteinExistence type="predicted"/>
<evidence type="ECO:0008006" key="4">
    <source>
        <dbReference type="Google" id="ProtNLM"/>
    </source>
</evidence>
<keyword evidence="3" id="KW-1185">Reference proteome</keyword>
<feature type="chain" id="PRO_5045936510" description="Transglutaminase-like superfamily protein" evidence="1">
    <location>
        <begin position="23"/>
        <end position="365"/>
    </location>
</feature>
<dbReference type="RefSeq" id="WP_263052609.1">
    <property type="nucleotide sequence ID" value="NZ_CP106735.1"/>
</dbReference>
<name>A0ABY6D5L1_9BACT</name>
<dbReference type="EMBL" id="CP106735">
    <property type="protein sequence ID" value="UXX80880.1"/>
    <property type="molecule type" value="Genomic_DNA"/>
</dbReference>
<evidence type="ECO:0000313" key="2">
    <source>
        <dbReference type="EMBL" id="UXX80880.1"/>
    </source>
</evidence>